<dbReference type="SUPFAM" id="SSF52833">
    <property type="entry name" value="Thioredoxin-like"/>
    <property type="match status" value="1"/>
</dbReference>
<dbReference type="PANTHER" id="PTHR33558:SF1">
    <property type="entry name" value="GLUTAREDOXIN-LIKE PROTEIN C5ORF63 HOMOLOG"/>
    <property type="match status" value="1"/>
</dbReference>
<dbReference type="AlphaFoldDB" id="A0AA48HJI2"/>
<dbReference type="PANTHER" id="PTHR33558">
    <property type="entry name" value="GLUTAREDOXIN-LIKE PROTEIN C5ORF63 HOMOLOG"/>
    <property type="match status" value="1"/>
</dbReference>
<dbReference type="InterPro" id="IPR008554">
    <property type="entry name" value="Glutaredoxin-like"/>
</dbReference>
<dbReference type="RefSeq" id="WP_338292432.1">
    <property type="nucleotide sequence ID" value="NZ_AP027272.1"/>
</dbReference>
<dbReference type="Proteomes" id="UP001333710">
    <property type="component" value="Chromosome"/>
</dbReference>
<reference evidence="1" key="1">
    <citation type="submission" date="2023-01" db="EMBL/GenBank/DDBJ databases">
        <title>Complete genome sequence of Planctobacterium marinum strain Dej080120_11.</title>
        <authorList>
            <person name="Ueki S."/>
            <person name="Maruyama F."/>
        </authorList>
    </citation>
    <scope>NUCLEOTIDE SEQUENCE</scope>
    <source>
        <strain evidence="1">Dej080120_11</strain>
    </source>
</reference>
<protein>
    <recommendedName>
        <fullName evidence="3">Glutaredoxin family protein</fullName>
    </recommendedName>
</protein>
<dbReference type="InterPro" id="IPR052565">
    <property type="entry name" value="Glutaredoxin-like_YDR286C"/>
</dbReference>
<dbReference type="InterPro" id="IPR036249">
    <property type="entry name" value="Thioredoxin-like_sf"/>
</dbReference>
<evidence type="ECO:0000313" key="1">
    <source>
        <dbReference type="EMBL" id="BDX06414.1"/>
    </source>
</evidence>
<evidence type="ECO:0000313" key="2">
    <source>
        <dbReference type="Proteomes" id="UP001333710"/>
    </source>
</evidence>
<accession>A0AA48HJI2</accession>
<name>A0AA48HJI2_9ALTE</name>
<evidence type="ECO:0008006" key="3">
    <source>
        <dbReference type="Google" id="ProtNLM"/>
    </source>
</evidence>
<proteinExistence type="predicted"/>
<dbReference type="KEGG" id="pmaw:MACH26_19350"/>
<organism evidence="1 2">
    <name type="scientific">Planctobacterium marinum</name>
    <dbReference type="NCBI Taxonomy" id="1631968"/>
    <lineage>
        <taxon>Bacteria</taxon>
        <taxon>Pseudomonadati</taxon>
        <taxon>Pseudomonadota</taxon>
        <taxon>Gammaproteobacteria</taxon>
        <taxon>Alteromonadales</taxon>
        <taxon>Alteromonadaceae</taxon>
        <taxon>Planctobacterium</taxon>
    </lineage>
</organism>
<keyword evidence="2" id="KW-1185">Reference proteome</keyword>
<dbReference type="Gene3D" id="3.40.30.10">
    <property type="entry name" value="Glutaredoxin"/>
    <property type="match status" value="1"/>
</dbReference>
<dbReference type="Pfam" id="PF05768">
    <property type="entry name" value="Glrx-like"/>
    <property type="match status" value="1"/>
</dbReference>
<dbReference type="EMBL" id="AP027272">
    <property type="protein sequence ID" value="BDX06414.1"/>
    <property type="molecule type" value="Genomic_DNA"/>
</dbReference>
<gene>
    <name evidence="1" type="ORF">MACH26_19350</name>
</gene>
<sequence length="77" mass="8916">MNDLILYSGTDCHLCDLAKEMLDQQGVNSQQLTQINVKEQREYYHQYGARIPVLKKVSTGEELGWPFEPEQLQEFIG</sequence>